<feature type="region of interest" description="Disordered" evidence="1">
    <location>
        <begin position="1"/>
        <end position="81"/>
    </location>
</feature>
<evidence type="ECO:0000313" key="3">
    <source>
        <dbReference type="Proteomes" id="UP001152795"/>
    </source>
</evidence>
<feature type="compositionally biased region" description="Basic residues" evidence="1">
    <location>
        <begin position="69"/>
        <end position="81"/>
    </location>
</feature>
<gene>
    <name evidence="2" type="ORF">PACLA_8A089520</name>
</gene>
<evidence type="ECO:0000313" key="2">
    <source>
        <dbReference type="EMBL" id="CAB4024157.1"/>
    </source>
</evidence>
<proteinExistence type="predicted"/>
<comment type="caution">
    <text evidence="2">The sequence shown here is derived from an EMBL/GenBank/DDBJ whole genome shotgun (WGS) entry which is preliminary data.</text>
</comment>
<feature type="non-terminal residue" evidence="2">
    <location>
        <position position="1"/>
    </location>
</feature>
<dbReference type="Proteomes" id="UP001152795">
    <property type="component" value="Unassembled WGS sequence"/>
</dbReference>
<name>A0A7D9L1E7_PARCT</name>
<protein>
    <submittedName>
        <fullName evidence="2">Uncharacterized protein</fullName>
    </submittedName>
</protein>
<dbReference type="AlphaFoldDB" id="A0A7D9L1E7"/>
<evidence type="ECO:0000256" key="1">
    <source>
        <dbReference type="SAM" id="MobiDB-lite"/>
    </source>
</evidence>
<sequence>MADFKAPSGSSVTRSQARKRRVVAGQEEENDAGFRFTRRSKRLRDQGQTKTSNVPKEMSTDNENAVKEAKRRRSSFIRGRKIHSPLEVCQSERLAAVQ</sequence>
<keyword evidence="3" id="KW-1185">Reference proteome</keyword>
<accession>A0A7D9L1E7</accession>
<reference evidence="2" key="1">
    <citation type="submission" date="2020-04" db="EMBL/GenBank/DDBJ databases">
        <authorList>
            <person name="Alioto T."/>
            <person name="Alioto T."/>
            <person name="Gomez Garrido J."/>
        </authorList>
    </citation>
    <scope>NUCLEOTIDE SEQUENCE</scope>
    <source>
        <strain evidence="2">A484AB</strain>
    </source>
</reference>
<organism evidence="2 3">
    <name type="scientific">Paramuricea clavata</name>
    <name type="common">Red gorgonian</name>
    <name type="synonym">Violescent sea-whip</name>
    <dbReference type="NCBI Taxonomy" id="317549"/>
    <lineage>
        <taxon>Eukaryota</taxon>
        <taxon>Metazoa</taxon>
        <taxon>Cnidaria</taxon>
        <taxon>Anthozoa</taxon>
        <taxon>Octocorallia</taxon>
        <taxon>Malacalcyonacea</taxon>
        <taxon>Plexauridae</taxon>
        <taxon>Paramuricea</taxon>
    </lineage>
</organism>
<dbReference type="EMBL" id="CACRXK020012870">
    <property type="protein sequence ID" value="CAB4024157.1"/>
    <property type="molecule type" value="Genomic_DNA"/>
</dbReference>